<reference evidence="4" key="1">
    <citation type="submission" date="2018-11" db="EMBL/GenBank/DDBJ databases">
        <authorList>
            <person name="Alioto T."/>
            <person name="Alioto T."/>
        </authorList>
    </citation>
    <scope>NUCLEOTIDE SEQUENCE</scope>
</reference>
<feature type="domain" description="CBF1-interacting co-repressor CIR N-terminal" evidence="3">
    <location>
        <begin position="8"/>
        <end position="44"/>
    </location>
</feature>
<evidence type="ECO:0000256" key="2">
    <source>
        <dbReference type="SAM" id="MobiDB-lite"/>
    </source>
</evidence>
<dbReference type="Proteomes" id="UP000596742">
    <property type="component" value="Unassembled WGS sequence"/>
</dbReference>
<dbReference type="EMBL" id="UYJE01008235">
    <property type="protein sequence ID" value="VDI62192.1"/>
    <property type="molecule type" value="Genomic_DNA"/>
</dbReference>
<evidence type="ECO:0000259" key="3">
    <source>
        <dbReference type="SMART" id="SM01083"/>
    </source>
</evidence>
<feature type="compositionally biased region" description="Basic and acidic residues" evidence="2">
    <location>
        <begin position="158"/>
        <end position="197"/>
    </location>
</feature>
<dbReference type="SMART" id="SM01083">
    <property type="entry name" value="Cir_N"/>
    <property type="match status" value="1"/>
</dbReference>
<keyword evidence="1" id="KW-0175">Coiled coil</keyword>
<feature type="region of interest" description="Disordered" evidence="2">
    <location>
        <begin position="116"/>
        <end position="292"/>
    </location>
</feature>
<dbReference type="PANTHER" id="PTHR22093:SF0">
    <property type="entry name" value="LEUKOCYTE RECEPTOR CLUSTER MEMBER 1"/>
    <property type="match status" value="1"/>
</dbReference>
<evidence type="ECO:0000313" key="5">
    <source>
        <dbReference type="Proteomes" id="UP000596742"/>
    </source>
</evidence>
<feature type="compositionally biased region" description="Low complexity" evidence="2">
    <location>
        <begin position="70"/>
        <end position="85"/>
    </location>
</feature>
<organism evidence="4 5">
    <name type="scientific">Mytilus galloprovincialis</name>
    <name type="common">Mediterranean mussel</name>
    <dbReference type="NCBI Taxonomy" id="29158"/>
    <lineage>
        <taxon>Eukaryota</taxon>
        <taxon>Metazoa</taxon>
        <taxon>Spiralia</taxon>
        <taxon>Lophotrochozoa</taxon>
        <taxon>Mollusca</taxon>
        <taxon>Bivalvia</taxon>
        <taxon>Autobranchia</taxon>
        <taxon>Pteriomorphia</taxon>
        <taxon>Mytilida</taxon>
        <taxon>Mytiloidea</taxon>
        <taxon>Mytilidae</taxon>
        <taxon>Mytilinae</taxon>
        <taxon>Mytilus</taxon>
    </lineage>
</organism>
<gene>
    <name evidence="4" type="ORF">MGAL_10B028374</name>
</gene>
<dbReference type="InterPro" id="IPR019339">
    <property type="entry name" value="CIR_N_dom"/>
</dbReference>
<feature type="compositionally biased region" description="Basic and acidic residues" evidence="2">
    <location>
        <begin position="232"/>
        <end position="275"/>
    </location>
</feature>
<name>A0A8B6GCR4_MYTGA</name>
<dbReference type="PANTHER" id="PTHR22093">
    <property type="entry name" value="LEUKOCYTE RECEPTOR CLUSTER LRC MEMBER 1"/>
    <property type="match status" value="1"/>
</dbReference>
<feature type="compositionally biased region" description="Basic and acidic residues" evidence="2">
    <location>
        <begin position="116"/>
        <end position="137"/>
    </location>
</feature>
<accession>A0A8B6GCR4</accession>
<evidence type="ECO:0000313" key="4">
    <source>
        <dbReference type="EMBL" id="VDI62192.1"/>
    </source>
</evidence>
<proteinExistence type="predicted"/>
<evidence type="ECO:0000256" key="1">
    <source>
        <dbReference type="SAM" id="Coils"/>
    </source>
</evidence>
<feature type="region of interest" description="Disordered" evidence="2">
    <location>
        <begin position="49"/>
        <end position="101"/>
    </location>
</feature>
<feature type="compositionally biased region" description="Basic residues" evidence="2">
    <location>
        <begin position="198"/>
        <end position="216"/>
    </location>
</feature>
<sequence>MNILHHKSWHVRRKDNIERVRRDEAQAADEEKEKQRKIALAEQEARTELLRSKNRKRIAETEETEESETITETGESETVTCTETSTSDDKKSINIYSGSGGHINFFKDAEDGIVEKKKNVEHEKEKKDEKETWEKKMGILTYLGQNPTPWYLSKKRKKEEDGSISPRRERDEKRKKHMDPIYDLKNYVEKTKDAHSPERRKHKHKHKEKKKHKHKSKDKDRPQTTSSSKTIEQLRAERLRRESDEKKKTSDLMAKMRGESVPDKSEHVELNERRRGYNSQYNPDFVRRPKDS</sequence>
<dbReference type="InterPro" id="IPR039875">
    <property type="entry name" value="LENG1-like"/>
</dbReference>
<dbReference type="Pfam" id="PF10197">
    <property type="entry name" value="Cir_N"/>
    <property type="match status" value="1"/>
</dbReference>
<protein>
    <recommendedName>
        <fullName evidence="3">CBF1-interacting co-repressor CIR N-terminal domain-containing protein</fullName>
    </recommendedName>
</protein>
<dbReference type="AlphaFoldDB" id="A0A8B6GCR4"/>
<comment type="caution">
    <text evidence="4">The sequence shown here is derived from an EMBL/GenBank/DDBJ whole genome shotgun (WGS) entry which is preliminary data.</text>
</comment>
<keyword evidence="5" id="KW-1185">Reference proteome</keyword>
<feature type="coiled-coil region" evidence="1">
    <location>
        <begin position="17"/>
        <end position="44"/>
    </location>
</feature>